<dbReference type="EMBL" id="SHKM01000002">
    <property type="protein sequence ID" value="RZT76507.1"/>
    <property type="molecule type" value="Genomic_DNA"/>
</dbReference>
<evidence type="ECO:0000256" key="5">
    <source>
        <dbReference type="ARBA" id="ARBA00022679"/>
    </source>
</evidence>
<gene>
    <name evidence="9" type="ORF">EV678_2384</name>
</gene>
<evidence type="ECO:0000313" key="9">
    <source>
        <dbReference type="EMBL" id="RZT76507.1"/>
    </source>
</evidence>
<evidence type="ECO:0000256" key="4">
    <source>
        <dbReference type="ARBA" id="ARBA00022597"/>
    </source>
</evidence>
<reference evidence="9 10" key="1">
    <citation type="submission" date="2019-02" db="EMBL/GenBank/DDBJ databases">
        <title>Genomic Encyclopedia of Type Strains, Phase IV (KMG-IV): sequencing the most valuable type-strain genomes for metagenomic binning, comparative biology and taxonomic classification.</title>
        <authorList>
            <person name="Goeker M."/>
        </authorList>
    </citation>
    <scope>NUCLEOTIDE SEQUENCE [LARGE SCALE GENOMIC DNA]</scope>
    <source>
        <strain evidence="9 10">DSM 21223</strain>
    </source>
</reference>
<keyword evidence="6" id="KW-0598">Phosphotransferase system</keyword>
<dbReference type="PANTHER" id="PTHR33799">
    <property type="entry name" value="PTS PERMEASE-RELATED-RELATED"/>
    <property type="match status" value="1"/>
</dbReference>
<evidence type="ECO:0000256" key="7">
    <source>
        <dbReference type="ARBA" id="ARBA00022777"/>
    </source>
</evidence>
<name>A0ABY0IT04_9RHOO</name>
<dbReference type="RefSeq" id="WP_130459679.1">
    <property type="nucleotide sequence ID" value="NZ_SHKM01000002.1"/>
</dbReference>
<dbReference type="InterPro" id="IPR004701">
    <property type="entry name" value="PTS_EIIA_man-typ"/>
</dbReference>
<sequence length="130" mass="13483">MTVGILIIAHGDIGPALIGAASHVLGRNLAEERVASLRAGHDEAREDFLALAQARVADLDSGDGVLLLTDLFGATPANLSRELLQPGRVAGAAGVSLPMLLRAVNYRQLPLEALRDKALTAATECSAPLP</sequence>
<comment type="subcellular location">
    <subcellularLocation>
        <location evidence="1">Cytoplasm</location>
    </subcellularLocation>
</comment>
<keyword evidence="2" id="KW-0813">Transport</keyword>
<keyword evidence="10" id="KW-1185">Reference proteome</keyword>
<dbReference type="PANTHER" id="PTHR33799:SF1">
    <property type="entry name" value="PTS SYSTEM MANNOSE-SPECIFIC EIIAB COMPONENT-RELATED"/>
    <property type="match status" value="1"/>
</dbReference>
<evidence type="ECO:0000259" key="8">
    <source>
        <dbReference type="PROSITE" id="PS51096"/>
    </source>
</evidence>
<dbReference type="Gene3D" id="3.40.50.510">
    <property type="entry name" value="Phosphotransferase system, mannose-type IIA component"/>
    <property type="match status" value="1"/>
</dbReference>
<dbReference type="Pfam" id="PF03610">
    <property type="entry name" value="EIIA-man"/>
    <property type="match status" value="1"/>
</dbReference>
<evidence type="ECO:0000256" key="3">
    <source>
        <dbReference type="ARBA" id="ARBA00022490"/>
    </source>
</evidence>
<keyword evidence="5" id="KW-0808">Transferase</keyword>
<dbReference type="CDD" id="cd00006">
    <property type="entry name" value="PTS_IIA_man"/>
    <property type="match status" value="1"/>
</dbReference>
<dbReference type="Proteomes" id="UP000292136">
    <property type="component" value="Unassembled WGS sequence"/>
</dbReference>
<keyword evidence="4" id="KW-0762">Sugar transport</keyword>
<evidence type="ECO:0000256" key="1">
    <source>
        <dbReference type="ARBA" id="ARBA00004496"/>
    </source>
</evidence>
<dbReference type="PROSITE" id="PS51096">
    <property type="entry name" value="PTS_EIIA_TYPE_4"/>
    <property type="match status" value="1"/>
</dbReference>
<evidence type="ECO:0000256" key="2">
    <source>
        <dbReference type="ARBA" id="ARBA00022448"/>
    </source>
</evidence>
<feature type="domain" description="PTS EIIA type-4" evidence="8">
    <location>
        <begin position="2"/>
        <end position="126"/>
    </location>
</feature>
<keyword evidence="3" id="KW-0963">Cytoplasm</keyword>
<comment type="caution">
    <text evidence="9">The sequence shown here is derived from an EMBL/GenBank/DDBJ whole genome shotgun (WGS) entry which is preliminary data.</text>
</comment>
<organism evidence="9 10">
    <name type="scientific">Azospira oryzae</name>
    <dbReference type="NCBI Taxonomy" id="146939"/>
    <lineage>
        <taxon>Bacteria</taxon>
        <taxon>Pseudomonadati</taxon>
        <taxon>Pseudomonadota</taxon>
        <taxon>Betaproteobacteria</taxon>
        <taxon>Rhodocyclales</taxon>
        <taxon>Rhodocyclaceae</taxon>
        <taxon>Azospira</taxon>
    </lineage>
</organism>
<dbReference type="InterPro" id="IPR036662">
    <property type="entry name" value="PTS_EIIA_man-typ_sf"/>
</dbReference>
<dbReference type="InterPro" id="IPR051471">
    <property type="entry name" value="Bacterial_PTS_sugar_comp"/>
</dbReference>
<keyword evidence="7" id="KW-0418">Kinase</keyword>
<evidence type="ECO:0000313" key="10">
    <source>
        <dbReference type="Proteomes" id="UP000292136"/>
    </source>
</evidence>
<dbReference type="SUPFAM" id="SSF53062">
    <property type="entry name" value="PTS system fructose IIA component-like"/>
    <property type="match status" value="1"/>
</dbReference>
<accession>A0ABY0IT04</accession>
<evidence type="ECO:0000256" key="6">
    <source>
        <dbReference type="ARBA" id="ARBA00022683"/>
    </source>
</evidence>
<proteinExistence type="predicted"/>
<protein>
    <submittedName>
        <fullName evidence="9">PTS system ascorbate-specific IIA component</fullName>
    </submittedName>
</protein>
<dbReference type="InterPro" id="IPR033887">
    <property type="entry name" value="PTS_IIA_man"/>
</dbReference>